<dbReference type="FunFam" id="3.40.50.880:FF:000003">
    <property type="entry name" value="Anthranilate synthase component II"/>
    <property type="match status" value="1"/>
</dbReference>
<accession>A0A097PB45</accession>
<evidence type="ECO:0000256" key="6">
    <source>
        <dbReference type="ARBA" id="ARBA00022962"/>
    </source>
</evidence>
<comment type="subunit">
    <text evidence="2">Tetramer of two components I and two components II.</text>
</comment>
<dbReference type="SUPFAM" id="SSF52317">
    <property type="entry name" value="Class I glutamine amidotransferase-like"/>
    <property type="match status" value="1"/>
</dbReference>
<organism evidence="9">
    <name type="scientific">Cyanophora paradoxa</name>
    <dbReference type="NCBI Taxonomy" id="2762"/>
    <lineage>
        <taxon>Eukaryota</taxon>
        <taxon>Glaucocystophyceae</taxon>
        <taxon>Cyanophorales</taxon>
        <taxon>Cyanophoraceae</taxon>
        <taxon>Cyanophora</taxon>
    </lineage>
</organism>
<dbReference type="InterPro" id="IPR006221">
    <property type="entry name" value="TrpG/PapA_dom"/>
</dbReference>
<dbReference type="GO" id="GO:0004049">
    <property type="term" value="F:anthranilate synthase activity"/>
    <property type="evidence" value="ECO:0007669"/>
    <property type="project" value="UniProtKB-EC"/>
</dbReference>
<dbReference type="InterPro" id="IPR050472">
    <property type="entry name" value="Anth_synth/Amidotransfase"/>
</dbReference>
<keyword evidence="5" id="KW-0057">Aromatic amino acid biosynthesis</keyword>
<keyword evidence="9" id="KW-0934">Plastid</keyword>
<dbReference type="NCBIfam" id="TIGR00566">
    <property type="entry name" value="trpG_papA"/>
    <property type="match status" value="1"/>
</dbReference>
<dbReference type="Gene3D" id="3.40.50.880">
    <property type="match status" value="1"/>
</dbReference>
<evidence type="ECO:0000313" key="9">
    <source>
        <dbReference type="EMBL" id="AIU44543.1"/>
    </source>
</evidence>
<dbReference type="AlphaFoldDB" id="A0A097PB45"/>
<dbReference type="CDD" id="cd01743">
    <property type="entry name" value="GATase1_Anthranilate_Synthase"/>
    <property type="match status" value="1"/>
</dbReference>
<dbReference type="EC" id="4.1.3.27" evidence="3"/>
<keyword evidence="5" id="KW-0028">Amino-acid biosynthesis</keyword>
<proteinExistence type="predicted"/>
<feature type="domain" description="Glutamine amidotransferase" evidence="8">
    <location>
        <begin position="3"/>
        <end position="186"/>
    </location>
</feature>
<reference evidence="9" key="2">
    <citation type="submission" date="2014-07" db="EMBL/GenBank/DDBJ databases">
        <authorList>
            <person name="David S.R."/>
            <person name="Jackson C.J."/>
            <person name="Adrian R.-P."/>
        </authorList>
    </citation>
    <scope>NUCLEOTIDE SEQUENCE</scope>
    <source>
        <strain evidence="9">NIES-763</strain>
    </source>
</reference>
<protein>
    <recommendedName>
        <fullName evidence="4">Anthranilate synthase component 2</fullName>
        <ecNumber evidence="3">4.1.3.27</ecNumber>
    </recommendedName>
    <alternativeName>
        <fullName evidence="7">Anthranilate synthase, glutamine amidotransferase component</fullName>
    </alternativeName>
</protein>
<dbReference type="PANTHER" id="PTHR43418:SF4">
    <property type="entry name" value="MULTIFUNCTIONAL TRYPTOPHAN BIOSYNTHESIS PROTEIN"/>
    <property type="match status" value="1"/>
</dbReference>
<dbReference type="GO" id="GO:0000162">
    <property type="term" value="P:L-tryptophan biosynthetic process"/>
    <property type="evidence" value="ECO:0007669"/>
    <property type="project" value="UniProtKB-KW"/>
</dbReference>
<dbReference type="PRINTS" id="PR00096">
    <property type="entry name" value="GATASE"/>
</dbReference>
<dbReference type="Pfam" id="PF00117">
    <property type="entry name" value="GATase"/>
    <property type="match status" value="1"/>
</dbReference>
<gene>
    <name evidence="9" type="primary">trpG</name>
</gene>
<evidence type="ECO:0000256" key="5">
    <source>
        <dbReference type="ARBA" id="ARBA00022822"/>
    </source>
</evidence>
<dbReference type="InterPro" id="IPR017926">
    <property type="entry name" value="GATASE"/>
</dbReference>
<keyword evidence="6" id="KW-0315">Glutamine amidotransferase</keyword>
<name>A0A097PB45_CYAPA</name>
<dbReference type="PRINTS" id="PR00097">
    <property type="entry name" value="ANTSNTHASEII"/>
</dbReference>
<dbReference type="InterPro" id="IPR029062">
    <property type="entry name" value="Class_I_gatase-like"/>
</dbReference>
<evidence type="ECO:0000256" key="2">
    <source>
        <dbReference type="ARBA" id="ARBA00011743"/>
    </source>
</evidence>
<dbReference type="PROSITE" id="PS51273">
    <property type="entry name" value="GATASE_TYPE_1"/>
    <property type="match status" value="1"/>
</dbReference>
<dbReference type="GO" id="GO:0005829">
    <property type="term" value="C:cytosol"/>
    <property type="evidence" value="ECO:0007669"/>
    <property type="project" value="TreeGrafter"/>
</dbReference>
<dbReference type="EMBL" id="KM198929">
    <property type="protein sequence ID" value="AIU44543.1"/>
    <property type="molecule type" value="Genomic_DNA"/>
</dbReference>
<evidence type="ECO:0000259" key="8">
    <source>
        <dbReference type="Pfam" id="PF00117"/>
    </source>
</evidence>
<geneLocation type="plastid" evidence="9"/>
<evidence type="ECO:0000256" key="4">
    <source>
        <dbReference type="ARBA" id="ARBA00020654"/>
    </source>
</evidence>
<dbReference type="PRINTS" id="PR00099">
    <property type="entry name" value="CPSGATASE"/>
</dbReference>
<evidence type="ECO:0000256" key="7">
    <source>
        <dbReference type="ARBA" id="ARBA00082672"/>
    </source>
</evidence>
<evidence type="ECO:0000256" key="1">
    <source>
        <dbReference type="ARBA" id="ARBA00004873"/>
    </source>
</evidence>
<keyword evidence="5" id="KW-0822">Tryptophan biosynthesis</keyword>
<reference evidence="9" key="1">
    <citation type="journal article" date="2014" name="Mol. Phylogenet. Evol.">
        <title>Nucleotide substitution analyses of the glaucophyte Cyanophora suggest an ancestrally lower mutation rate in plastid vs mitochondrial DNA for the Archaeplastida.</title>
        <authorList>
            <person name="Smith D.R."/>
            <person name="Jackson C.J."/>
            <person name="Reyes-Prieto A."/>
        </authorList>
    </citation>
    <scope>NUCLEOTIDE SEQUENCE</scope>
    <source>
        <strain evidence="9">NIES-763</strain>
    </source>
</reference>
<sequence length="190" mass="21202">MILLIDNYDSFTYNLAQYLTELNVKVLVKRNDKITLDQIEKLNIQGIIISPGPGGPEDSGISQKIIKHLGNKIPILGVCLGHQTIGHVFGGKIIKAPTLIHGKPSLIFHDKKGVFQNLNNPITATRYHSLIIEKETCPNELEITAWTEDGLIMGIQHKKYKNLQGIQFHPESILTESGKQILQSFIDSLN</sequence>
<dbReference type="PANTHER" id="PTHR43418">
    <property type="entry name" value="MULTIFUNCTIONAL TRYPTOPHAN BIOSYNTHESIS PROTEIN-RELATED"/>
    <property type="match status" value="1"/>
</dbReference>
<comment type="pathway">
    <text evidence="1">Amino-acid biosynthesis; L-tryptophan biosynthesis; L-tryptophan from chorismate: step 1/5.</text>
</comment>
<evidence type="ECO:0000256" key="3">
    <source>
        <dbReference type="ARBA" id="ARBA00012266"/>
    </source>
</evidence>